<dbReference type="InterPro" id="IPR019734">
    <property type="entry name" value="TPR_rpt"/>
</dbReference>
<reference evidence="3 4" key="1">
    <citation type="submission" date="2014-10" db="EMBL/GenBank/DDBJ databases">
        <title>Genome sequence of Novosphingobium malaysiense MUSC 273(T).</title>
        <authorList>
            <person name="Lee L.-H."/>
        </authorList>
    </citation>
    <scope>NUCLEOTIDE SEQUENCE [LARGE SCALE GENOMIC DNA]</scope>
    <source>
        <strain evidence="3 4">MUSC 273</strain>
    </source>
</reference>
<dbReference type="EMBL" id="JTDI01000006">
    <property type="protein sequence ID" value="KHK90059.1"/>
    <property type="molecule type" value="Genomic_DNA"/>
</dbReference>
<keyword evidence="1 3" id="KW-0808">Transferase</keyword>
<dbReference type="AlphaFoldDB" id="A0A0B1ZL68"/>
<organism evidence="3 4">
    <name type="scientific">Novosphingobium malaysiense</name>
    <dbReference type="NCBI Taxonomy" id="1348853"/>
    <lineage>
        <taxon>Bacteria</taxon>
        <taxon>Pseudomonadati</taxon>
        <taxon>Pseudomonadota</taxon>
        <taxon>Alphaproteobacteria</taxon>
        <taxon>Sphingomonadales</taxon>
        <taxon>Sphingomonadaceae</taxon>
        <taxon>Novosphingobium</taxon>
    </lineage>
</organism>
<dbReference type="InterPro" id="IPR026634">
    <property type="entry name" value="TPST-like"/>
</dbReference>
<dbReference type="SMART" id="SM00028">
    <property type="entry name" value="TPR"/>
    <property type="match status" value="3"/>
</dbReference>
<name>A0A0B1ZL68_9SPHN</name>
<dbReference type="PROSITE" id="PS50005">
    <property type="entry name" value="TPR"/>
    <property type="match status" value="2"/>
</dbReference>
<proteinExistence type="predicted"/>
<dbReference type="PANTHER" id="PTHR12788">
    <property type="entry name" value="PROTEIN-TYROSINE SULFOTRANSFERASE 2"/>
    <property type="match status" value="1"/>
</dbReference>
<sequence length="525" mass="57462">MLADCRVTQSAREALQRGDLPAAGSAAQALIQARPRDGEGYFLLALVAAEAGQMGKALPLIEQALERDPDNSEYLAQHARLLILLRRDGEAAEAVRRVLERGSDDARTLDTVGCVLARLGDHETSIRPFEGAVAREPGNLDYRYNLAAACGFTGRVDAAREHYEAILAADPGNARSHYGLAILSRQSREANHVSRLEAAAARARDPQDLVRLRYALAKELEDIGEADRAFATLLQANTDYKRQIRYDFAQDEANFDAIEAAFASAGPAASSGLSDASAIFVVGMPRTGTTLVDRILSSHPEVASAGELQAMPLAVKQAAGTRSRQVIDPETAQAAMAADPAKIGQLYLARAAHHRPAGAARYVDKLPANFLHVGHIVRSLPNARIVCLRRNPMDTVWSNFRNLFATQSAYYAYSYDLLDTARYYARFDRLMAFWDRLYPGRVLQFGYEALVLDQEAQTRRLLEHCGLSWAPACLAFHENRAAVATPSAAQVRRSLNTEGIGRWKTHAEGMAEVRAYFEAQGIAID</sequence>
<accession>A0A0B1ZL68</accession>
<dbReference type="InterPro" id="IPR011990">
    <property type="entry name" value="TPR-like_helical_dom_sf"/>
</dbReference>
<keyword evidence="2" id="KW-0802">TPR repeat</keyword>
<dbReference type="Gene3D" id="1.25.40.10">
    <property type="entry name" value="Tetratricopeptide repeat domain"/>
    <property type="match status" value="2"/>
</dbReference>
<dbReference type="SUPFAM" id="SSF48452">
    <property type="entry name" value="TPR-like"/>
    <property type="match status" value="1"/>
</dbReference>
<gene>
    <name evidence="3" type="ORF">LK12_18710</name>
</gene>
<dbReference type="Proteomes" id="UP000031057">
    <property type="component" value="Unassembled WGS sequence"/>
</dbReference>
<dbReference type="Pfam" id="PF13469">
    <property type="entry name" value="Sulfotransfer_3"/>
    <property type="match status" value="1"/>
</dbReference>
<evidence type="ECO:0000313" key="3">
    <source>
        <dbReference type="EMBL" id="KHK90059.1"/>
    </source>
</evidence>
<dbReference type="Pfam" id="PF14559">
    <property type="entry name" value="TPR_19"/>
    <property type="match status" value="1"/>
</dbReference>
<dbReference type="STRING" id="1348853.LK12_18710"/>
<dbReference type="Gene3D" id="3.40.50.300">
    <property type="entry name" value="P-loop containing nucleotide triphosphate hydrolases"/>
    <property type="match status" value="1"/>
</dbReference>
<feature type="repeat" description="TPR" evidence="2">
    <location>
        <begin position="106"/>
        <end position="139"/>
    </location>
</feature>
<evidence type="ECO:0000256" key="2">
    <source>
        <dbReference type="PROSITE-ProRule" id="PRU00339"/>
    </source>
</evidence>
<evidence type="ECO:0000256" key="1">
    <source>
        <dbReference type="ARBA" id="ARBA00022679"/>
    </source>
</evidence>
<evidence type="ECO:0000313" key="4">
    <source>
        <dbReference type="Proteomes" id="UP000031057"/>
    </source>
</evidence>
<keyword evidence="4" id="KW-1185">Reference proteome</keyword>
<dbReference type="GO" id="GO:0008476">
    <property type="term" value="F:protein-tyrosine sulfotransferase activity"/>
    <property type="evidence" value="ECO:0007669"/>
    <property type="project" value="InterPro"/>
</dbReference>
<dbReference type="InterPro" id="IPR027417">
    <property type="entry name" value="P-loop_NTPase"/>
</dbReference>
<dbReference type="SUPFAM" id="SSF52540">
    <property type="entry name" value="P-loop containing nucleoside triphosphate hydrolases"/>
    <property type="match status" value="1"/>
</dbReference>
<dbReference type="Pfam" id="PF13432">
    <property type="entry name" value="TPR_16"/>
    <property type="match status" value="1"/>
</dbReference>
<comment type="caution">
    <text evidence="3">The sequence shown here is derived from an EMBL/GenBank/DDBJ whole genome shotgun (WGS) entry which is preliminary data.</text>
</comment>
<feature type="repeat" description="TPR" evidence="2">
    <location>
        <begin position="38"/>
        <end position="71"/>
    </location>
</feature>
<dbReference type="PANTHER" id="PTHR12788:SF10">
    <property type="entry name" value="PROTEIN-TYROSINE SULFOTRANSFERASE"/>
    <property type="match status" value="1"/>
</dbReference>
<protein>
    <submittedName>
        <fullName evidence="3">Sulfotransferase</fullName>
    </submittedName>
</protein>